<feature type="transmembrane region" description="Helical" evidence="3">
    <location>
        <begin position="119"/>
        <end position="138"/>
    </location>
</feature>
<dbReference type="SUPFAM" id="SSF55073">
    <property type="entry name" value="Nucleotide cyclase"/>
    <property type="match status" value="1"/>
</dbReference>
<keyword evidence="3" id="KW-1133">Transmembrane helix</keyword>
<dbReference type="PANTHER" id="PTHR45138">
    <property type="entry name" value="REGULATORY COMPONENTS OF SENSORY TRANSDUCTION SYSTEM"/>
    <property type="match status" value="1"/>
</dbReference>
<evidence type="ECO:0000256" key="1">
    <source>
        <dbReference type="ARBA" id="ARBA00012528"/>
    </source>
</evidence>
<feature type="transmembrane region" description="Helical" evidence="3">
    <location>
        <begin position="64"/>
        <end position="83"/>
    </location>
</feature>
<feature type="transmembrane region" description="Helical" evidence="3">
    <location>
        <begin position="37"/>
        <end position="58"/>
    </location>
</feature>
<proteinExistence type="predicted"/>
<dbReference type="PANTHER" id="PTHR45138:SF9">
    <property type="entry name" value="DIGUANYLATE CYCLASE DGCM-RELATED"/>
    <property type="match status" value="1"/>
</dbReference>
<comment type="catalytic activity">
    <reaction evidence="2">
        <text>2 GTP = 3',3'-c-di-GMP + 2 diphosphate</text>
        <dbReference type="Rhea" id="RHEA:24898"/>
        <dbReference type="ChEBI" id="CHEBI:33019"/>
        <dbReference type="ChEBI" id="CHEBI:37565"/>
        <dbReference type="ChEBI" id="CHEBI:58805"/>
        <dbReference type="EC" id="2.7.7.65"/>
    </reaction>
</comment>
<organism evidence="5 6">
    <name type="scientific">Maricaulis virginensis</name>
    <dbReference type="NCBI Taxonomy" id="144022"/>
    <lineage>
        <taxon>Bacteria</taxon>
        <taxon>Pseudomonadati</taxon>
        <taxon>Pseudomonadota</taxon>
        <taxon>Alphaproteobacteria</taxon>
        <taxon>Maricaulales</taxon>
        <taxon>Maricaulaceae</taxon>
        <taxon>Maricaulis</taxon>
    </lineage>
</organism>
<dbReference type="EC" id="2.7.7.65" evidence="1"/>
<feature type="transmembrane region" description="Helical" evidence="3">
    <location>
        <begin position="6"/>
        <end position="25"/>
    </location>
</feature>
<dbReference type="RefSeq" id="WP_271186559.1">
    <property type="nucleotide sequence ID" value="NZ_BSFE01000004.1"/>
</dbReference>
<reference evidence="5" key="2">
    <citation type="submission" date="2023-01" db="EMBL/GenBank/DDBJ databases">
        <authorList>
            <person name="Sun Q."/>
            <person name="Evtushenko L."/>
        </authorList>
    </citation>
    <scope>NUCLEOTIDE SEQUENCE</scope>
    <source>
        <strain evidence="5">VKM B-1513</strain>
    </source>
</reference>
<dbReference type="CDD" id="cd01949">
    <property type="entry name" value="GGDEF"/>
    <property type="match status" value="1"/>
</dbReference>
<dbReference type="Gene3D" id="3.30.70.270">
    <property type="match status" value="1"/>
</dbReference>
<dbReference type="GO" id="GO:0005886">
    <property type="term" value="C:plasma membrane"/>
    <property type="evidence" value="ECO:0007669"/>
    <property type="project" value="TreeGrafter"/>
</dbReference>
<name>A0A9W6IME9_9PROT</name>
<dbReference type="EMBL" id="BSFE01000004">
    <property type="protein sequence ID" value="GLK52189.1"/>
    <property type="molecule type" value="Genomic_DNA"/>
</dbReference>
<keyword evidence="6" id="KW-1185">Reference proteome</keyword>
<dbReference type="GO" id="GO:0043709">
    <property type="term" value="P:cell adhesion involved in single-species biofilm formation"/>
    <property type="evidence" value="ECO:0007669"/>
    <property type="project" value="TreeGrafter"/>
</dbReference>
<dbReference type="AlphaFoldDB" id="A0A9W6IME9"/>
<evidence type="ECO:0000259" key="4">
    <source>
        <dbReference type="PROSITE" id="PS50887"/>
    </source>
</evidence>
<dbReference type="PROSITE" id="PS50887">
    <property type="entry name" value="GGDEF"/>
    <property type="match status" value="1"/>
</dbReference>
<dbReference type="InterPro" id="IPR050469">
    <property type="entry name" value="Diguanylate_Cyclase"/>
</dbReference>
<comment type="caution">
    <text evidence="5">The sequence shown here is derived from an EMBL/GenBank/DDBJ whole genome shotgun (WGS) entry which is preliminary data.</text>
</comment>
<dbReference type="InterPro" id="IPR029787">
    <property type="entry name" value="Nucleotide_cyclase"/>
</dbReference>
<dbReference type="GO" id="GO:1902201">
    <property type="term" value="P:negative regulation of bacterial-type flagellum-dependent cell motility"/>
    <property type="evidence" value="ECO:0007669"/>
    <property type="project" value="TreeGrafter"/>
</dbReference>
<protein>
    <recommendedName>
        <fullName evidence="1">diguanylate cyclase</fullName>
        <ecNumber evidence="1">2.7.7.65</ecNumber>
    </recommendedName>
</protein>
<evidence type="ECO:0000313" key="6">
    <source>
        <dbReference type="Proteomes" id="UP001143486"/>
    </source>
</evidence>
<accession>A0A9W6IME9</accession>
<keyword evidence="3" id="KW-0472">Membrane</keyword>
<dbReference type="NCBIfam" id="TIGR00254">
    <property type="entry name" value="GGDEF"/>
    <property type="match status" value="1"/>
</dbReference>
<dbReference type="GO" id="GO:0052621">
    <property type="term" value="F:diguanylate cyclase activity"/>
    <property type="evidence" value="ECO:0007669"/>
    <property type="project" value="UniProtKB-EC"/>
</dbReference>
<feature type="transmembrane region" description="Helical" evidence="3">
    <location>
        <begin position="150"/>
        <end position="170"/>
    </location>
</feature>
<dbReference type="InterPro" id="IPR000160">
    <property type="entry name" value="GGDEF_dom"/>
</dbReference>
<feature type="transmembrane region" description="Helical" evidence="3">
    <location>
        <begin position="95"/>
        <end position="113"/>
    </location>
</feature>
<gene>
    <name evidence="5" type="ORF">GCM10017621_16970</name>
</gene>
<sequence>MLDTRSLVSALALILTIGILLHFVNWRIHRTSEGAKFWCIGLSVQTVGLFLSAAFNVGPDTDPVFLFFMNMMVSSGHVLMLFGTASFAERPFRPYVYAGLAGVMALGYGWFCLVDTNVIGRVLTLASVLIATNMLSLTRLWTIARRDGPAGAVVLGAAMVATILVSAALFVLQLTNGGAVQNVYDGDNPLLPVAVMTLIAFETTTIFGYLLLSAGYSQARLSEMALTDPLTALANRRAFDREIVRRLATSTAPDRQIALILFDIDRFKQVNDTHGHDVGDRVLQHIATIARSVSRRRDVLARIGGEEFAIIVDERDSEALEPLAGRLRSAVEAAPARVEGLHVPVTVSAGCARAVCRDAGDVEKLFRAADTALYAAKSNGRNRVEMAAASAGEA</sequence>
<reference evidence="5" key="1">
    <citation type="journal article" date="2014" name="Int. J. Syst. Evol. Microbiol.">
        <title>Complete genome sequence of Corynebacterium casei LMG S-19264T (=DSM 44701T), isolated from a smear-ripened cheese.</title>
        <authorList>
            <consortium name="US DOE Joint Genome Institute (JGI-PGF)"/>
            <person name="Walter F."/>
            <person name="Albersmeier A."/>
            <person name="Kalinowski J."/>
            <person name="Ruckert C."/>
        </authorList>
    </citation>
    <scope>NUCLEOTIDE SEQUENCE</scope>
    <source>
        <strain evidence="5">VKM B-1513</strain>
    </source>
</reference>
<dbReference type="SMART" id="SM00267">
    <property type="entry name" value="GGDEF"/>
    <property type="match status" value="1"/>
</dbReference>
<evidence type="ECO:0000313" key="5">
    <source>
        <dbReference type="EMBL" id="GLK52189.1"/>
    </source>
</evidence>
<evidence type="ECO:0000256" key="3">
    <source>
        <dbReference type="SAM" id="Phobius"/>
    </source>
</evidence>
<evidence type="ECO:0000256" key="2">
    <source>
        <dbReference type="ARBA" id="ARBA00034247"/>
    </source>
</evidence>
<feature type="domain" description="GGDEF" evidence="4">
    <location>
        <begin position="255"/>
        <end position="389"/>
    </location>
</feature>
<dbReference type="Pfam" id="PF00990">
    <property type="entry name" value="GGDEF"/>
    <property type="match status" value="1"/>
</dbReference>
<dbReference type="Proteomes" id="UP001143486">
    <property type="component" value="Unassembled WGS sequence"/>
</dbReference>
<feature type="transmembrane region" description="Helical" evidence="3">
    <location>
        <begin position="190"/>
        <end position="212"/>
    </location>
</feature>
<keyword evidence="3" id="KW-0812">Transmembrane</keyword>
<dbReference type="InterPro" id="IPR043128">
    <property type="entry name" value="Rev_trsase/Diguanyl_cyclase"/>
</dbReference>
<dbReference type="FunFam" id="3.30.70.270:FF:000001">
    <property type="entry name" value="Diguanylate cyclase domain protein"/>
    <property type="match status" value="1"/>
</dbReference>